<evidence type="ECO:0000313" key="3">
    <source>
        <dbReference type="EMBL" id="CCE54989.1"/>
    </source>
</evidence>
<dbReference type="SMART" id="SM00530">
    <property type="entry name" value="HTH_XRE"/>
    <property type="match status" value="1"/>
</dbReference>
<evidence type="ECO:0000313" key="4">
    <source>
        <dbReference type="Proteomes" id="UP000004840"/>
    </source>
</evidence>
<protein>
    <submittedName>
        <fullName evidence="3">Transposase</fullName>
    </submittedName>
</protein>
<dbReference type="EMBL" id="CAFW01000071">
    <property type="protein sequence ID" value="CCE54989.1"/>
    <property type="molecule type" value="Genomic_DNA"/>
</dbReference>
<name>G7HXS4_9CORY</name>
<dbReference type="Pfam" id="PF02371">
    <property type="entry name" value="Transposase_20"/>
    <property type="match status" value="1"/>
</dbReference>
<dbReference type="InterPro" id="IPR002525">
    <property type="entry name" value="Transp_IS110-like_N"/>
</dbReference>
<accession>G7HXS4</accession>
<evidence type="ECO:0000259" key="2">
    <source>
        <dbReference type="PROSITE" id="PS50943"/>
    </source>
</evidence>
<evidence type="ECO:0000256" key="1">
    <source>
        <dbReference type="SAM" id="Coils"/>
    </source>
</evidence>
<dbReference type="PANTHER" id="PTHR33055:SF16">
    <property type="entry name" value="TRANSPOSASE FOR INSERTION SEQUENCE ELEMENT IS1547"/>
    <property type="match status" value="1"/>
</dbReference>
<dbReference type="InterPro" id="IPR003346">
    <property type="entry name" value="Transposase_20"/>
</dbReference>
<gene>
    <name evidence="3" type="ORF">CCAS_07345</name>
</gene>
<dbReference type="GO" id="GO:0004803">
    <property type="term" value="F:transposase activity"/>
    <property type="evidence" value="ECO:0007669"/>
    <property type="project" value="InterPro"/>
</dbReference>
<dbReference type="PROSITE" id="PS50943">
    <property type="entry name" value="HTH_CROC1"/>
    <property type="match status" value="1"/>
</dbReference>
<dbReference type="GO" id="GO:0003677">
    <property type="term" value="F:DNA binding"/>
    <property type="evidence" value="ECO:0007669"/>
    <property type="project" value="InterPro"/>
</dbReference>
<dbReference type="Pfam" id="PF01381">
    <property type="entry name" value="HTH_3"/>
    <property type="match status" value="1"/>
</dbReference>
<dbReference type="Pfam" id="PF01548">
    <property type="entry name" value="DEDD_Tnp_IS110"/>
    <property type="match status" value="1"/>
</dbReference>
<dbReference type="InterPro" id="IPR047650">
    <property type="entry name" value="Transpos_IS110"/>
</dbReference>
<dbReference type="Proteomes" id="UP000004840">
    <property type="component" value="Unassembled WGS sequence"/>
</dbReference>
<dbReference type="CDD" id="cd00093">
    <property type="entry name" value="HTH_XRE"/>
    <property type="match status" value="1"/>
</dbReference>
<feature type="domain" description="HTH cro/C1-type" evidence="2">
    <location>
        <begin position="397"/>
        <end position="445"/>
    </location>
</feature>
<reference evidence="3 4" key="1">
    <citation type="journal article" date="2012" name="J. Bacteriol.">
        <title>Genome Sequence of Corynebacterium casei UCMA 3821, Isolated from a Smear-Ripened Cheese.</title>
        <authorList>
            <person name="Monnet C."/>
            <person name="Loux V."/>
            <person name="Bento P."/>
            <person name="Gibrat J.F."/>
            <person name="Straub C."/>
            <person name="Bonnarme P."/>
            <person name="Landaud S."/>
            <person name="Irlinger F."/>
        </authorList>
    </citation>
    <scope>NUCLEOTIDE SEQUENCE [LARGE SCALE GENOMIC DNA]</scope>
    <source>
        <strain evidence="3 4">UCMA 3821</strain>
    </source>
</reference>
<dbReference type="Gene3D" id="1.10.260.40">
    <property type="entry name" value="lambda repressor-like DNA-binding domains"/>
    <property type="match status" value="1"/>
</dbReference>
<organism evidence="3 4">
    <name type="scientific">Corynebacterium casei UCMA 3821</name>
    <dbReference type="NCBI Taxonomy" id="1110505"/>
    <lineage>
        <taxon>Bacteria</taxon>
        <taxon>Bacillati</taxon>
        <taxon>Actinomycetota</taxon>
        <taxon>Actinomycetes</taxon>
        <taxon>Mycobacteriales</taxon>
        <taxon>Corynebacteriaceae</taxon>
        <taxon>Corynebacterium</taxon>
    </lineage>
</organism>
<keyword evidence="1" id="KW-0175">Coiled coil</keyword>
<feature type="coiled-coil region" evidence="1">
    <location>
        <begin position="237"/>
        <end position="264"/>
    </location>
</feature>
<dbReference type="InterPro" id="IPR010982">
    <property type="entry name" value="Lambda_DNA-bd_dom_sf"/>
</dbReference>
<dbReference type="InterPro" id="IPR001387">
    <property type="entry name" value="Cro/C1-type_HTH"/>
</dbReference>
<dbReference type="NCBIfam" id="NF033542">
    <property type="entry name" value="transpos_IS110"/>
    <property type="match status" value="1"/>
</dbReference>
<sequence>MTTLAGVMVLVPSVSCLPEPSDQRLPSPFPYTKALTAMTTDIDFSAKPVAGVDTHTDTHTVATVTATGRHLATETFPTTRAGYTHLTEFLNKHGVGTVGVEGTNSFGAGLTRHLIDRGYTVVEVLRPKRSIRRRDGKSDPVDALAAARQVLSGEGLSTPKDSTGPVESLRALQITRKQLVSTTTTLITTIKSMLVTAPNDIRARYGTMTNHTLVNALVYCRPSPDLSDPRNGVLTSLKILATTYRALRVQCDELEARIAALVSMINPHVSNIVGCGALVSADLLISIGDNPERIHSEAALANLCGVAPLPASSGRTNRHRLNRGGDRRANSALYRIALVRMRYDQRTKAYVARRTAEGLSKKEIIRCLKRAIIREVYRVICTKRSTPQPRDLRRDELKELRIAKQLTQVYVAQHLGCAPARISDIETGKRPLTELASAYEKFLKTA</sequence>
<dbReference type="SUPFAM" id="SSF47413">
    <property type="entry name" value="lambda repressor-like DNA-binding domains"/>
    <property type="match status" value="1"/>
</dbReference>
<dbReference type="AlphaFoldDB" id="G7HXS4"/>
<dbReference type="PANTHER" id="PTHR33055">
    <property type="entry name" value="TRANSPOSASE FOR INSERTION SEQUENCE ELEMENT IS1111A"/>
    <property type="match status" value="1"/>
</dbReference>
<proteinExistence type="predicted"/>
<dbReference type="GO" id="GO:0006313">
    <property type="term" value="P:DNA transposition"/>
    <property type="evidence" value="ECO:0007669"/>
    <property type="project" value="InterPro"/>
</dbReference>